<sequence>MVPEGAVVVFDAGHGVNPDTNPETRAAFPIRFMSEANTSLSAEAVLPTLREAYDNLHKKYKKQKVRKLGDAEALFEEQKHHHAEFCNTADAYIQELTAENFPLKAQFAESDIQALQNRLRWFERKYIECKNDVVMERARNLELQNRIIDLESAARVAVPRDDPDSLQPCHSPPLDMVTTQEEAHMQETYTQEGKVPNDTQPQVMIDSSNDLNSSHPSQLPNIAVQATQHVPTEEGVPHSNPQLQGLTTERTHEISITEHEIWHASVKAVSDEQMDTQHQGLAVIDPCLESRDQQIGAVEGLEAIEPSLESRDITMPTAESGNTSGNLTLEISAKAHDKSSDQEMHHTHGTDVTGMELHLTKVIEGLLEERKLLQSLLQQIMNLSLTIDAKTRIGSPPKILFTHPATGLSFTLEMASEDEMLLGEGKQTVLECKVVLLGTLVNTAPAWMQEDITFTIDQLHHFLSRLHSVASGGMT</sequence>
<dbReference type="PANTHER" id="PTHR35489">
    <property type="entry name" value="TITAN9"/>
    <property type="match status" value="1"/>
</dbReference>
<accession>A0ABP0U4T9</accession>
<dbReference type="Pfam" id="PF25091">
    <property type="entry name" value="DUF7806"/>
    <property type="match status" value="1"/>
</dbReference>
<name>A0ABP0U4T9_9BRYO</name>
<dbReference type="PANTHER" id="PTHR35489:SF2">
    <property type="entry name" value="TITAN9"/>
    <property type="match status" value="1"/>
</dbReference>
<evidence type="ECO:0000313" key="3">
    <source>
        <dbReference type="EMBL" id="CAK9212461.1"/>
    </source>
</evidence>
<keyword evidence="4" id="KW-1185">Reference proteome</keyword>
<dbReference type="EMBL" id="OZ019911">
    <property type="protein sequence ID" value="CAK9212461.1"/>
    <property type="molecule type" value="Genomic_DNA"/>
</dbReference>
<feature type="domain" description="DUF7806" evidence="2">
    <location>
        <begin position="371"/>
        <end position="469"/>
    </location>
</feature>
<organism evidence="3 4">
    <name type="scientific">Sphagnum troendelagicum</name>
    <dbReference type="NCBI Taxonomy" id="128251"/>
    <lineage>
        <taxon>Eukaryota</taxon>
        <taxon>Viridiplantae</taxon>
        <taxon>Streptophyta</taxon>
        <taxon>Embryophyta</taxon>
        <taxon>Bryophyta</taxon>
        <taxon>Sphagnophytina</taxon>
        <taxon>Sphagnopsida</taxon>
        <taxon>Sphagnales</taxon>
        <taxon>Sphagnaceae</taxon>
        <taxon>Sphagnum</taxon>
    </lineage>
</organism>
<dbReference type="Proteomes" id="UP001497512">
    <property type="component" value="Chromosome 19"/>
</dbReference>
<evidence type="ECO:0000259" key="2">
    <source>
        <dbReference type="Pfam" id="PF25091"/>
    </source>
</evidence>
<evidence type="ECO:0000313" key="4">
    <source>
        <dbReference type="Proteomes" id="UP001497512"/>
    </source>
</evidence>
<keyword evidence="1" id="KW-0175">Coiled coil</keyword>
<evidence type="ECO:0000256" key="1">
    <source>
        <dbReference type="SAM" id="Coils"/>
    </source>
</evidence>
<dbReference type="InterPro" id="IPR056708">
    <property type="entry name" value="DUF7806"/>
</dbReference>
<gene>
    <name evidence="3" type="ORF">CSSPTR1EN2_LOCUS11248</name>
</gene>
<proteinExistence type="predicted"/>
<protein>
    <recommendedName>
        <fullName evidence="2">DUF7806 domain-containing protein</fullName>
    </recommendedName>
</protein>
<reference evidence="3" key="1">
    <citation type="submission" date="2024-02" db="EMBL/GenBank/DDBJ databases">
        <authorList>
            <consortium name="ELIXIR-Norway"/>
            <consortium name="Elixir Norway"/>
        </authorList>
    </citation>
    <scope>NUCLEOTIDE SEQUENCE</scope>
</reference>
<feature type="coiled-coil region" evidence="1">
    <location>
        <begin position="105"/>
        <end position="132"/>
    </location>
</feature>